<dbReference type="EMBL" id="KY684087">
    <property type="protein sequence ID" value="ARF09828.1"/>
    <property type="molecule type" value="Genomic_DNA"/>
</dbReference>
<reference evidence="1" key="1">
    <citation type="journal article" date="2017" name="Science">
        <title>Giant viruses with an expanded complement of translation system components.</title>
        <authorList>
            <person name="Schulz F."/>
            <person name="Yutin N."/>
            <person name="Ivanova N.N."/>
            <person name="Ortega D.R."/>
            <person name="Lee T.K."/>
            <person name="Vierheilig J."/>
            <person name="Daims H."/>
            <person name="Horn M."/>
            <person name="Wagner M."/>
            <person name="Jensen G.J."/>
            <person name="Kyrpides N.C."/>
            <person name="Koonin E.V."/>
            <person name="Woyke T."/>
        </authorList>
    </citation>
    <scope>NUCLEOTIDE SEQUENCE</scope>
    <source>
        <strain evidence="1">ILV1</strain>
    </source>
</reference>
<protein>
    <recommendedName>
        <fullName evidence="2">BTB domain-containing protein</fullName>
    </recommendedName>
</protein>
<evidence type="ECO:0000313" key="1">
    <source>
        <dbReference type="EMBL" id="ARF09828.1"/>
    </source>
</evidence>
<organism evidence="1">
    <name type="scientific">Indivirus ILV1</name>
    <dbReference type="NCBI Taxonomy" id="1977633"/>
    <lineage>
        <taxon>Viruses</taxon>
        <taxon>Varidnaviria</taxon>
        <taxon>Bamfordvirae</taxon>
        <taxon>Nucleocytoviricota</taxon>
        <taxon>Megaviricetes</taxon>
        <taxon>Imitervirales</taxon>
        <taxon>Mimiviridae</taxon>
        <taxon>Klosneuvirinae</taxon>
        <taxon>Indivirus</taxon>
    </lineage>
</organism>
<name>A0A1V0SDU4_9VIRU</name>
<gene>
    <name evidence="1" type="ORF">Indivirus_3_77</name>
</gene>
<sequence>MNTYLNTLFNNGNNDGEILIKANDSILNCHAFIIKYCTTNKLNINDNTIDMSNYNKNQISYILRYMYNSKIEKQEMSNDDIINIFKLINELGCNDFITILKNDLTGMFLKNIKLDNWFKYFDMLYGDNNYKEINEKLLEYYNDDILNNNLINENSIDFLNEMRKVKNDAVYDLLISTIKSIIRRNTEPLCTNLDNEEVSMESVEEIDRNGDENDNESADEYNTDNIIKMLKNGHSFKQISDYYEKVRDEVIIDFFKHINSNDKAKTVDAIIKKYNILLSNDKTAIKKLKQAQQTSIKTIVQSLNKKQ</sequence>
<proteinExistence type="predicted"/>
<accession>A0A1V0SDU4</accession>
<evidence type="ECO:0008006" key="2">
    <source>
        <dbReference type="Google" id="ProtNLM"/>
    </source>
</evidence>